<dbReference type="CDD" id="cd06261">
    <property type="entry name" value="TM_PBP2"/>
    <property type="match status" value="1"/>
</dbReference>
<evidence type="ECO:0000313" key="9">
    <source>
        <dbReference type="EMBL" id="MFC4243180.1"/>
    </source>
</evidence>
<comment type="similarity">
    <text evidence="7">Belongs to the binding-protein-dependent transport system permease family.</text>
</comment>
<comment type="subcellular location">
    <subcellularLocation>
        <location evidence="1 7">Cell membrane</location>
        <topology evidence="1 7">Multi-pass membrane protein</topology>
    </subcellularLocation>
</comment>
<protein>
    <submittedName>
        <fullName evidence="9">Carbohydrate ABC transporter permease</fullName>
    </submittedName>
</protein>
<feature type="transmembrane region" description="Helical" evidence="7">
    <location>
        <begin position="220"/>
        <end position="242"/>
    </location>
</feature>
<keyword evidence="3" id="KW-1003">Cell membrane</keyword>
<evidence type="ECO:0000256" key="5">
    <source>
        <dbReference type="ARBA" id="ARBA00022989"/>
    </source>
</evidence>
<comment type="caution">
    <text evidence="9">The sequence shown here is derived from an EMBL/GenBank/DDBJ whole genome shotgun (WGS) entry which is preliminary data.</text>
</comment>
<feature type="transmembrane region" description="Helical" evidence="7">
    <location>
        <begin position="95"/>
        <end position="120"/>
    </location>
</feature>
<dbReference type="Proteomes" id="UP001595900">
    <property type="component" value="Unassembled WGS sequence"/>
</dbReference>
<keyword evidence="4 7" id="KW-0812">Transmembrane</keyword>
<evidence type="ECO:0000259" key="8">
    <source>
        <dbReference type="PROSITE" id="PS50928"/>
    </source>
</evidence>
<reference evidence="10" key="1">
    <citation type="journal article" date="2019" name="Int. J. Syst. Evol. Microbiol.">
        <title>The Global Catalogue of Microorganisms (GCM) 10K type strain sequencing project: providing services to taxonomists for standard genome sequencing and annotation.</title>
        <authorList>
            <consortium name="The Broad Institute Genomics Platform"/>
            <consortium name="The Broad Institute Genome Sequencing Center for Infectious Disease"/>
            <person name="Wu L."/>
            <person name="Ma J."/>
        </authorList>
    </citation>
    <scope>NUCLEOTIDE SEQUENCE [LARGE SCALE GENOMIC DNA]</scope>
    <source>
        <strain evidence="10">CGMCC 1.10363</strain>
    </source>
</reference>
<evidence type="ECO:0000256" key="6">
    <source>
        <dbReference type="ARBA" id="ARBA00023136"/>
    </source>
</evidence>
<dbReference type="Gene3D" id="1.10.3720.10">
    <property type="entry name" value="MetI-like"/>
    <property type="match status" value="1"/>
</dbReference>
<evidence type="ECO:0000256" key="2">
    <source>
        <dbReference type="ARBA" id="ARBA00022448"/>
    </source>
</evidence>
<dbReference type="SUPFAM" id="SSF161098">
    <property type="entry name" value="MetI-like"/>
    <property type="match status" value="1"/>
</dbReference>
<evidence type="ECO:0000313" key="10">
    <source>
        <dbReference type="Proteomes" id="UP001595900"/>
    </source>
</evidence>
<gene>
    <name evidence="9" type="ORF">ACFOYW_07325</name>
</gene>
<dbReference type="InterPro" id="IPR050901">
    <property type="entry name" value="BP-dep_ABC_trans_perm"/>
</dbReference>
<feature type="transmembrane region" description="Helical" evidence="7">
    <location>
        <begin position="262"/>
        <end position="285"/>
    </location>
</feature>
<keyword evidence="10" id="KW-1185">Reference proteome</keyword>
<dbReference type="PROSITE" id="PS50928">
    <property type="entry name" value="ABC_TM1"/>
    <property type="match status" value="1"/>
</dbReference>
<dbReference type="InterPro" id="IPR000515">
    <property type="entry name" value="MetI-like"/>
</dbReference>
<feature type="transmembrane region" description="Helical" evidence="7">
    <location>
        <begin position="33"/>
        <end position="54"/>
    </location>
</feature>
<feature type="transmembrane region" description="Helical" evidence="7">
    <location>
        <begin position="166"/>
        <end position="185"/>
    </location>
</feature>
<evidence type="ECO:0000256" key="1">
    <source>
        <dbReference type="ARBA" id="ARBA00004651"/>
    </source>
</evidence>
<keyword evidence="5 7" id="KW-1133">Transmembrane helix</keyword>
<evidence type="ECO:0000256" key="4">
    <source>
        <dbReference type="ARBA" id="ARBA00022692"/>
    </source>
</evidence>
<feature type="transmembrane region" description="Helical" evidence="7">
    <location>
        <begin position="132"/>
        <end position="154"/>
    </location>
</feature>
<keyword evidence="6 7" id="KW-0472">Membrane</keyword>
<dbReference type="Pfam" id="PF00528">
    <property type="entry name" value="BPD_transp_1"/>
    <property type="match status" value="1"/>
</dbReference>
<dbReference type="PANTHER" id="PTHR32243:SF24">
    <property type="entry name" value="DIACETYLCHITOBIOSE UPTAKE SYSTEM PERMEASE PROTEIN NGCG"/>
    <property type="match status" value="1"/>
</dbReference>
<dbReference type="InterPro" id="IPR035906">
    <property type="entry name" value="MetI-like_sf"/>
</dbReference>
<dbReference type="EMBL" id="JBHSCN010000005">
    <property type="protein sequence ID" value="MFC4243180.1"/>
    <property type="molecule type" value="Genomic_DNA"/>
</dbReference>
<sequence length="301" mass="33093">MTTNSVLQATRPRTQANRSGSARAFSRVLHNPMILIAYLVLALNTVSCLIPILWTLSNSFRSNTQIFGRFSLVPEQFDFGAYVSMITHTNILSGFLNSVIITGLSLALLFVCVLPAAFVLSRIRFAFSKVIYGFFLIAIFVPGIVLLQATYSIFAQTGLLDIPYTIVLAYTAGQIPFCLFLMVAYMREIDSTIEEAALVDGASGWRIFLQIILPMSRNGIVTIMILSFVSIWNDYIYALVFLPEPGRQTLTVALANAKGEYTVNYGLLSAAAILAIVPVFVFYLFTKNLLMNGMSSGAVKG</sequence>
<dbReference type="PANTHER" id="PTHR32243">
    <property type="entry name" value="MALTOSE TRANSPORT SYSTEM PERMEASE-RELATED"/>
    <property type="match status" value="1"/>
</dbReference>
<proteinExistence type="inferred from homology"/>
<evidence type="ECO:0000256" key="3">
    <source>
        <dbReference type="ARBA" id="ARBA00022475"/>
    </source>
</evidence>
<evidence type="ECO:0000256" key="7">
    <source>
        <dbReference type="RuleBase" id="RU363032"/>
    </source>
</evidence>
<dbReference type="RefSeq" id="WP_390228184.1">
    <property type="nucleotide sequence ID" value="NZ_JBHSCN010000005.1"/>
</dbReference>
<accession>A0ABV8Q489</accession>
<organism evidence="9 10">
    <name type="scientific">Gryllotalpicola reticulitermitis</name>
    <dbReference type="NCBI Taxonomy" id="1184153"/>
    <lineage>
        <taxon>Bacteria</taxon>
        <taxon>Bacillati</taxon>
        <taxon>Actinomycetota</taxon>
        <taxon>Actinomycetes</taxon>
        <taxon>Micrococcales</taxon>
        <taxon>Microbacteriaceae</taxon>
        <taxon>Gryllotalpicola</taxon>
    </lineage>
</organism>
<keyword evidence="2 7" id="KW-0813">Transport</keyword>
<name>A0ABV8Q489_9MICO</name>
<feature type="domain" description="ABC transmembrane type-1" evidence="8">
    <location>
        <begin position="95"/>
        <end position="286"/>
    </location>
</feature>